<dbReference type="Proteomes" id="UP000789405">
    <property type="component" value="Unassembled WGS sequence"/>
</dbReference>
<dbReference type="EMBL" id="CAJVPY010005565">
    <property type="protein sequence ID" value="CAG8645869.1"/>
    <property type="molecule type" value="Genomic_DNA"/>
</dbReference>
<accession>A0A9N9H1H6</accession>
<sequence>MPCHIDTIVRIKQVRLTDREDLNLTIVWAIGLYPLESEDRELDLVLFVPLKEDERDPNIQSIFVKDEYYCISGKVVPENINDNFKLKMTVSTSTHINIKRDLGSNWCPLKVSLVGIAQDVMKEFNKESALVNILVRDYAGQKKYSFVVKIVFPYQNIGNLYANAVDISYVDVPSVIKKKVSDSISSQISSDCYSSVRSKLLIAHQSACEGLDKVLVVEGSDGVGSVVDSTVGNSNFLKLDDEADEYVEYVDLDCNEDKCVIEHNDECVEGSSRCGEKFLIKLMKISILIKRQVR</sequence>
<evidence type="ECO:0000313" key="1">
    <source>
        <dbReference type="EMBL" id="CAG8645869.1"/>
    </source>
</evidence>
<evidence type="ECO:0000313" key="2">
    <source>
        <dbReference type="Proteomes" id="UP000789405"/>
    </source>
</evidence>
<feature type="non-terminal residue" evidence="1">
    <location>
        <position position="294"/>
    </location>
</feature>
<gene>
    <name evidence="1" type="ORF">DERYTH_LOCUS9911</name>
</gene>
<reference evidence="1" key="1">
    <citation type="submission" date="2021-06" db="EMBL/GenBank/DDBJ databases">
        <authorList>
            <person name="Kallberg Y."/>
            <person name="Tangrot J."/>
            <person name="Rosling A."/>
        </authorList>
    </citation>
    <scope>NUCLEOTIDE SEQUENCE</scope>
    <source>
        <strain evidence="1">MA453B</strain>
    </source>
</reference>
<keyword evidence="2" id="KW-1185">Reference proteome</keyword>
<comment type="caution">
    <text evidence="1">The sequence shown here is derived from an EMBL/GenBank/DDBJ whole genome shotgun (WGS) entry which is preliminary data.</text>
</comment>
<name>A0A9N9H1H6_9GLOM</name>
<proteinExistence type="predicted"/>
<dbReference type="AlphaFoldDB" id="A0A9N9H1H6"/>
<protein>
    <submittedName>
        <fullName evidence="1">15023_t:CDS:1</fullName>
    </submittedName>
</protein>
<organism evidence="1 2">
    <name type="scientific">Dentiscutata erythropus</name>
    <dbReference type="NCBI Taxonomy" id="1348616"/>
    <lineage>
        <taxon>Eukaryota</taxon>
        <taxon>Fungi</taxon>
        <taxon>Fungi incertae sedis</taxon>
        <taxon>Mucoromycota</taxon>
        <taxon>Glomeromycotina</taxon>
        <taxon>Glomeromycetes</taxon>
        <taxon>Diversisporales</taxon>
        <taxon>Gigasporaceae</taxon>
        <taxon>Dentiscutata</taxon>
    </lineage>
</organism>